<feature type="compositionally biased region" description="Polar residues" evidence="1">
    <location>
        <begin position="1"/>
        <end position="14"/>
    </location>
</feature>
<dbReference type="SUPFAM" id="SSF56672">
    <property type="entry name" value="DNA/RNA polymerases"/>
    <property type="match status" value="1"/>
</dbReference>
<dbReference type="PANTHER" id="PTHR24559:SF450">
    <property type="entry name" value="RNA-DIRECTED DNA POLYMERASE HOMOLOG"/>
    <property type="match status" value="1"/>
</dbReference>
<gene>
    <name evidence="2" type="ORF">Tci_009337</name>
</gene>
<protein>
    <submittedName>
        <fullName evidence="2">Reverse transcriptase</fullName>
    </submittedName>
</protein>
<reference evidence="2" key="1">
    <citation type="journal article" date="2019" name="Sci. Rep.">
        <title>Draft genome of Tanacetum cinerariifolium, the natural source of mosquito coil.</title>
        <authorList>
            <person name="Yamashiro T."/>
            <person name="Shiraishi A."/>
            <person name="Satake H."/>
            <person name="Nakayama K."/>
        </authorList>
    </citation>
    <scope>NUCLEOTIDE SEQUENCE</scope>
</reference>
<dbReference type="GO" id="GO:0003964">
    <property type="term" value="F:RNA-directed DNA polymerase activity"/>
    <property type="evidence" value="ECO:0007669"/>
    <property type="project" value="UniProtKB-KW"/>
</dbReference>
<dbReference type="PANTHER" id="PTHR24559">
    <property type="entry name" value="TRANSPOSON TY3-I GAG-POL POLYPROTEIN"/>
    <property type="match status" value="1"/>
</dbReference>
<feature type="region of interest" description="Disordered" evidence="1">
    <location>
        <begin position="1"/>
        <end position="20"/>
    </location>
</feature>
<keyword evidence="2" id="KW-0695">RNA-directed DNA polymerase</keyword>
<dbReference type="InterPro" id="IPR043502">
    <property type="entry name" value="DNA/RNA_pol_sf"/>
</dbReference>
<dbReference type="AlphaFoldDB" id="A0A6L2JL07"/>
<keyword evidence="2" id="KW-0548">Nucleotidyltransferase</keyword>
<dbReference type="Gene3D" id="3.10.10.10">
    <property type="entry name" value="HIV Type 1 Reverse Transcriptase, subunit A, domain 1"/>
    <property type="match status" value="1"/>
</dbReference>
<comment type="caution">
    <text evidence="2">The sequence shown here is derived from an EMBL/GenBank/DDBJ whole genome shotgun (WGS) entry which is preliminary data.</text>
</comment>
<sequence>MAPSTRVISSSNVNGDGMDDNTRRYVDDALVGIRRSMEEMLNQITALSLQNQVVNGEFRPRTRYAEDQKVRLICVHLFDKALLWHRLFLKVYGDNVTCLYLGGLPTEIEMDVRMFKPQTLTDAYCLTNLQKATLNAVKKKSKMQFSASTSRYETPPRKQLTRKEYEDKRAKNLCFYCDKKFVLSHKYKGQLFSLVLFGENEEIGEEFVDADDSLEDIGKEFGDVFALPTELPPKRTHVHRTPLLEGVPPANIRPYRHPPIQKDAIEAMVKELLKSGAIKPSQSPFASPIVMDKKKRQLLEDVH</sequence>
<organism evidence="2">
    <name type="scientific">Tanacetum cinerariifolium</name>
    <name type="common">Dalmatian daisy</name>
    <name type="synonym">Chrysanthemum cinerariifolium</name>
    <dbReference type="NCBI Taxonomy" id="118510"/>
    <lineage>
        <taxon>Eukaryota</taxon>
        <taxon>Viridiplantae</taxon>
        <taxon>Streptophyta</taxon>
        <taxon>Embryophyta</taxon>
        <taxon>Tracheophyta</taxon>
        <taxon>Spermatophyta</taxon>
        <taxon>Magnoliopsida</taxon>
        <taxon>eudicotyledons</taxon>
        <taxon>Gunneridae</taxon>
        <taxon>Pentapetalae</taxon>
        <taxon>asterids</taxon>
        <taxon>campanulids</taxon>
        <taxon>Asterales</taxon>
        <taxon>Asteraceae</taxon>
        <taxon>Asteroideae</taxon>
        <taxon>Anthemideae</taxon>
        <taxon>Anthemidinae</taxon>
        <taxon>Tanacetum</taxon>
    </lineage>
</organism>
<proteinExistence type="predicted"/>
<evidence type="ECO:0000256" key="1">
    <source>
        <dbReference type="SAM" id="MobiDB-lite"/>
    </source>
</evidence>
<name>A0A6L2JL07_TANCI</name>
<keyword evidence="2" id="KW-0808">Transferase</keyword>
<accession>A0A6L2JL07</accession>
<dbReference type="EMBL" id="BKCJ010000920">
    <property type="protein sequence ID" value="GEU37359.1"/>
    <property type="molecule type" value="Genomic_DNA"/>
</dbReference>
<evidence type="ECO:0000313" key="2">
    <source>
        <dbReference type="EMBL" id="GEU37359.1"/>
    </source>
</evidence>
<dbReference type="InterPro" id="IPR053134">
    <property type="entry name" value="RNA-dir_DNA_polymerase"/>
</dbReference>